<reference evidence="1" key="1">
    <citation type="submission" date="2019-08" db="EMBL/GenBank/DDBJ databases">
        <authorList>
            <person name="Kucharzyk K."/>
            <person name="Murdoch R.W."/>
            <person name="Higgins S."/>
            <person name="Loffler F."/>
        </authorList>
    </citation>
    <scope>NUCLEOTIDE SEQUENCE</scope>
</reference>
<proteinExistence type="predicted"/>
<dbReference type="AlphaFoldDB" id="A0A645F1W1"/>
<protein>
    <recommendedName>
        <fullName evidence="2">Nudix hydrolase domain-containing protein</fullName>
    </recommendedName>
</protein>
<name>A0A645F1W1_9ZZZZ</name>
<sequence length="82" mass="9814">MHRVCSPTEERIDYFFVFTEWQGKARVTEPDKSDALKFFPLDNLPEKTVPYIRFALEALQDNQEFLEFIEPSYDFNFPEELS</sequence>
<accession>A0A645F1W1</accession>
<comment type="caution">
    <text evidence="1">The sequence shown here is derived from an EMBL/GenBank/DDBJ whole genome shotgun (WGS) entry which is preliminary data.</text>
</comment>
<evidence type="ECO:0000313" key="1">
    <source>
        <dbReference type="EMBL" id="MPN08295.1"/>
    </source>
</evidence>
<gene>
    <name evidence="1" type="ORF">SDC9_155577</name>
</gene>
<organism evidence="1">
    <name type="scientific">bioreactor metagenome</name>
    <dbReference type="NCBI Taxonomy" id="1076179"/>
    <lineage>
        <taxon>unclassified sequences</taxon>
        <taxon>metagenomes</taxon>
        <taxon>ecological metagenomes</taxon>
    </lineage>
</organism>
<dbReference type="Gene3D" id="3.90.79.10">
    <property type="entry name" value="Nucleoside Triphosphate Pyrophosphohydrolase"/>
    <property type="match status" value="1"/>
</dbReference>
<evidence type="ECO:0008006" key="2">
    <source>
        <dbReference type="Google" id="ProtNLM"/>
    </source>
</evidence>
<dbReference type="EMBL" id="VSSQ01054326">
    <property type="protein sequence ID" value="MPN08295.1"/>
    <property type="molecule type" value="Genomic_DNA"/>
</dbReference>